<feature type="compositionally biased region" description="Low complexity" evidence="1">
    <location>
        <begin position="604"/>
        <end position="625"/>
    </location>
</feature>
<name>A0A1L7D044_9CORY</name>
<evidence type="ECO:0000256" key="1">
    <source>
        <dbReference type="SAM" id="MobiDB-lite"/>
    </source>
</evidence>
<sequence>METIVLLLAVLLIVAGVALFILDSRRRGRPAAEARRGAAPAGPPGAAPDRTADPARGDGAADAADAGAPADSDAPPAESAEAPDPGPVPEAAEAPEPEPVPEALPEPEPVPETGADAAPDTPPAAAEPAEEPAPEPEPAVDPAPPAEEPAGPAPAADAGPAAPAADAAAGTGEDPDPESVPALIRPTPAAAGEDDFEEWLTDPHVPVVPDSAVPEQVAEPMARAIDADAGAEAPPAGEPAAPAEPTGPDAPAAPRVIRLPRLPRVGRPARVPRPPRLPRPPEAVAAALGGIAGRLRPAPGGRRARKAWAAQRNAGFATADPALAGQWGRVPEGQARDVVSGFAHGREMHLADVGGTTVLALRRPVGSPEVLEFSRDGGADLREVGVEDGVLVSAGDPELIHRIFDDRAHRVLRRMPPAVTAQWAEGDWAISALAEGAGPADWDAAVDQLAEFADIVRRLPPTPGETGELDPAGWGPTRPAADDAEEHREPGGHLVGLPAGAPAREHREGEEEDPVWRPAPETAPEPVELPTRSIGTRRGEGEFRGIGEADADLPALGEDPGHTRARSTAGRVIREDDAAAADIFAAALDGPAGDADAAGEHPAADAAAADAAPAESAGDADGPGEPARDADAPEAGAAGDAIVDVEILGDEGADRPDAGSDSGEAAAAPAAEPEDADDGSGAPAGVDDPADPDGPRTPGADPA</sequence>
<feature type="compositionally biased region" description="Pro residues" evidence="1">
    <location>
        <begin position="97"/>
        <end position="110"/>
    </location>
</feature>
<dbReference type="AlphaFoldDB" id="A0A1L7D044"/>
<feature type="compositionally biased region" description="Low complexity" evidence="1">
    <location>
        <begin position="148"/>
        <end position="172"/>
    </location>
</feature>
<dbReference type="CDD" id="cd21904">
    <property type="entry name" value="TtfA-like"/>
    <property type="match status" value="1"/>
</dbReference>
<keyword evidence="3" id="KW-1185">Reference proteome</keyword>
<reference evidence="2 3" key="1">
    <citation type="submission" date="2014-08" db="EMBL/GenBank/DDBJ databases">
        <title>Complete genome sequence of Corynebacterium sphenisci CECT 5990(T) (=DSM 44792(T)), isolated from healthy wild penguins.</title>
        <authorList>
            <person name="Ruckert C."/>
            <person name="Albersmeier A."/>
            <person name="Winkler A."/>
            <person name="Kalinowski J."/>
        </authorList>
    </citation>
    <scope>NUCLEOTIDE SEQUENCE [LARGE SCALE GENOMIC DNA]</scope>
    <source>
        <strain evidence="2 3">DSM 44792</strain>
    </source>
</reference>
<feature type="compositionally biased region" description="Low complexity" evidence="1">
    <location>
        <begin position="111"/>
        <end position="127"/>
    </location>
</feature>
<feature type="region of interest" description="Disordered" evidence="1">
    <location>
        <begin position="27"/>
        <end position="281"/>
    </location>
</feature>
<protein>
    <submittedName>
        <fullName evidence="2">Uncharacterized protein</fullName>
    </submittedName>
</protein>
<feature type="compositionally biased region" description="Pro residues" evidence="1">
    <location>
        <begin position="135"/>
        <end position="147"/>
    </location>
</feature>
<feature type="compositionally biased region" description="Low complexity" evidence="1">
    <location>
        <begin position="659"/>
        <end position="671"/>
    </location>
</feature>
<feature type="compositionally biased region" description="Low complexity" evidence="1">
    <location>
        <begin position="57"/>
        <end position="94"/>
    </location>
</feature>
<dbReference type="InterPro" id="IPR049726">
    <property type="entry name" value="TtfA-like_core"/>
</dbReference>
<dbReference type="STRING" id="1437874.CSPHI_11265"/>
<dbReference type="Proteomes" id="UP000185469">
    <property type="component" value="Chromosome"/>
</dbReference>
<organism evidence="2 3">
    <name type="scientific">Corynebacterium sphenisci DSM 44792</name>
    <dbReference type="NCBI Taxonomy" id="1437874"/>
    <lineage>
        <taxon>Bacteria</taxon>
        <taxon>Bacillati</taxon>
        <taxon>Actinomycetota</taxon>
        <taxon>Actinomycetes</taxon>
        <taxon>Mycobacteriales</taxon>
        <taxon>Corynebacteriaceae</taxon>
        <taxon>Corynebacterium</taxon>
    </lineage>
</organism>
<dbReference type="OrthoDB" id="4427386at2"/>
<dbReference type="RefSeq" id="WP_075693268.1">
    <property type="nucleotide sequence ID" value="NZ_CP009248.1"/>
</dbReference>
<gene>
    <name evidence="2" type="ORF">CSPHI_11265</name>
</gene>
<feature type="region of interest" description="Disordered" evidence="1">
    <location>
        <begin position="551"/>
        <end position="574"/>
    </location>
</feature>
<evidence type="ECO:0000313" key="2">
    <source>
        <dbReference type="EMBL" id="APT91454.1"/>
    </source>
</evidence>
<dbReference type="EMBL" id="CP009248">
    <property type="protein sequence ID" value="APT91454.1"/>
    <property type="molecule type" value="Genomic_DNA"/>
</dbReference>
<feature type="region of interest" description="Disordered" evidence="1">
    <location>
        <begin position="458"/>
        <end position="539"/>
    </location>
</feature>
<feature type="region of interest" description="Disordered" evidence="1">
    <location>
        <begin position="590"/>
        <end position="703"/>
    </location>
</feature>
<feature type="compositionally biased region" description="Pro residues" evidence="1">
    <location>
        <begin position="271"/>
        <end position="281"/>
    </location>
</feature>
<evidence type="ECO:0000313" key="3">
    <source>
        <dbReference type="Proteomes" id="UP000185469"/>
    </source>
</evidence>
<dbReference type="KEGG" id="csph:CSPHI_11265"/>
<proteinExistence type="predicted"/>
<feature type="compositionally biased region" description="Low complexity" evidence="1">
    <location>
        <begin position="227"/>
        <end position="269"/>
    </location>
</feature>
<accession>A0A1L7D044</accession>